<dbReference type="AlphaFoldDB" id="A0ABD6ED81"/>
<dbReference type="Proteomes" id="UP001608902">
    <property type="component" value="Unassembled WGS sequence"/>
</dbReference>
<evidence type="ECO:0000256" key="3">
    <source>
        <dbReference type="ARBA" id="ARBA00022525"/>
    </source>
</evidence>
<dbReference type="GO" id="GO:0005576">
    <property type="term" value="C:extracellular region"/>
    <property type="evidence" value="ECO:0007669"/>
    <property type="project" value="UniProtKB-SubCell"/>
</dbReference>
<evidence type="ECO:0000256" key="2">
    <source>
        <dbReference type="ARBA" id="ARBA00010112"/>
    </source>
</evidence>
<feature type="signal peptide" evidence="5">
    <location>
        <begin position="1"/>
        <end position="16"/>
    </location>
</feature>
<comment type="caution">
    <text evidence="6">The sequence shown here is derived from an EMBL/GenBank/DDBJ whole genome shotgun (WGS) entry which is preliminary data.</text>
</comment>
<evidence type="ECO:0000313" key="7">
    <source>
        <dbReference type="Proteomes" id="UP001608902"/>
    </source>
</evidence>
<comment type="subcellular location">
    <subcellularLocation>
        <location evidence="1">Secreted</location>
    </subcellularLocation>
</comment>
<organism evidence="6 7">
    <name type="scientific">Gnathostoma spinigerum</name>
    <dbReference type="NCBI Taxonomy" id="75299"/>
    <lineage>
        <taxon>Eukaryota</taxon>
        <taxon>Metazoa</taxon>
        <taxon>Ecdysozoa</taxon>
        <taxon>Nematoda</taxon>
        <taxon>Chromadorea</taxon>
        <taxon>Rhabditida</taxon>
        <taxon>Spirurina</taxon>
        <taxon>Gnathostomatomorpha</taxon>
        <taxon>Gnathostomatoidea</taxon>
        <taxon>Gnathostomatidae</taxon>
        <taxon>Gnathostoma</taxon>
    </lineage>
</organism>
<dbReference type="InterPro" id="IPR001534">
    <property type="entry name" value="Transthyretin-like"/>
</dbReference>
<comment type="similarity">
    <text evidence="2">Belongs to the nematode transthyretin-like family.</text>
</comment>
<proteinExistence type="inferred from homology"/>
<keyword evidence="7" id="KW-1185">Reference proteome</keyword>
<keyword evidence="4 5" id="KW-0732">Signal</keyword>
<protein>
    <submittedName>
        <fullName evidence="6">Uncharacterized protein</fullName>
    </submittedName>
</protein>
<dbReference type="EMBL" id="JBGFUD010000818">
    <property type="protein sequence ID" value="MFH4975289.1"/>
    <property type="molecule type" value="Genomic_DNA"/>
</dbReference>
<keyword evidence="3" id="KW-0964">Secreted</keyword>
<gene>
    <name evidence="6" type="ORF">AB6A40_001998</name>
</gene>
<name>A0ABD6ED81_9BILA</name>
<evidence type="ECO:0000256" key="5">
    <source>
        <dbReference type="SAM" id="SignalP"/>
    </source>
</evidence>
<dbReference type="Gene3D" id="2.60.40.3330">
    <property type="match status" value="1"/>
</dbReference>
<evidence type="ECO:0000256" key="4">
    <source>
        <dbReference type="ARBA" id="ARBA00022729"/>
    </source>
</evidence>
<dbReference type="InterPro" id="IPR038479">
    <property type="entry name" value="Transthyretin-like_sf"/>
</dbReference>
<dbReference type="Pfam" id="PF01060">
    <property type="entry name" value="TTR-52"/>
    <property type="match status" value="1"/>
</dbReference>
<sequence>MQLFGSLWNLISLSIATYFGHEQNTNRTYADIHINASLLCEGEPAADVLVELDRLKTERWPRISFAMNKHVSDQNGVINLHARFHENITAKVFIYHDCHNNCVLKNLCKPTIELRLPDLQLVGEGIQEVKEYQLGPIELSDRKSYDQYCECIVPWLSSYSF</sequence>
<evidence type="ECO:0000313" key="6">
    <source>
        <dbReference type="EMBL" id="MFH4975289.1"/>
    </source>
</evidence>
<evidence type="ECO:0000256" key="1">
    <source>
        <dbReference type="ARBA" id="ARBA00004613"/>
    </source>
</evidence>
<accession>A0ABD6ED81</accession>
<feature type="chain" id="PRO_5044883636" evidence="5">
    <location>
        <begin position="17"/>
        <end position="161"/>
    </location>
</feature>
<reference evidence="6 7" key="1">
    <citation type="submission" date="2024-08" db="EMBL/GenBank/DDBJ databases">
        <title>Gnathostoma spinigerum genome.</title>
        <authorList>
            <person name="Gonzalez-Bertolin B."/>
            <person name="Monzon S."/>
            <person name="Zaballos A."/>
            <person name="Jimenez P."/>
            <person name="Dekumyoy P."/>
            <person name="Varona S."/>
            <person name="Cuesta I."/>
            <person name="Sumanam S."/>
            <person name="Adisakwattana P."/>
            <person name="Gasser R.B."/>
            <person name="Hernandez-Gonzalez A."/>
            <person name="Young N.D."/>
            <person name="Perteguer M.J."/>
        </authorList>
    </citation>
    <scope>NUCLEOTIDE SEQUENCE [LARGE SCALE GENOMIC DNA]</scope>
    <source>
        <strain evidence="6">AL3</strain>
        <tissue evidence="6">Liver</tissue>
    </source>
</reference>